<gene>
    <name evidence="2" type="ORF">DI599_20570</name>
</gene>
<dbReference type="InterPro" id="IPR015947">
    <property type="entry name" value="PUA-like_sf"/>
</dbReference>
<sequence length="135" mass="15379">MKVLLSIKPEYAEKILQGEKKYEFRKAIFKNPNVKTVVIYATMPVGKVVGEFDFDEVLSDSPSVIWSETSSYSGITKRFFNSYFSGRKTAHAIKVREVRRYETPLPLKNLVPSGSAPQSYRYLDDPTSFQEALAL</sequence>
<dbReference type="EMBL" id="QFOH01000038">
    <property type="protein sequence ID" value="PZP21009.1"/>
    <property type="molecule type" value="Genomic_DNA"/>
</dbReference>
<reference evidence="2 3" key="1">
    <citation type="submission" date="2017-08" db="EMBL/GenBank/DDBJ databases">
        <title>Infants hospitalized years apart are colonized by the same room-sourced microbial strains.</title>
        <authorList>
            <person name="Brooks B."/>
            <person name="Olm M.R."/>
            <person name="Firek B.A."/>
            <person name="Baker R."/>
            <person name="Thomas B.C."/>
            <person name="Morowitz M.J."/>
            <person name="Banfield J.F."/>
        </authorList>
    </citation>
    <scope>NUCLEOTIDE SEQUENCE [LARGE SCALE GENOMIC DNA]</scope>
    <source>
        <strain evidence="2">S2_009_000_R2_77</strain>
    </source>
</reference>
<accession>A0A2W5EUK8</accession>
<evidence type="ECO:0000313" key="2">
    <source>
        <dbReference type="EMBL" id="PZP21009.1"/>
    </source>
</evidence>
<organism evidence="2 3">
    <name type="scientific">Pseudomonas kuykendallii</name>
    <dbReference type="NCBI Taxonomy" id="1007099"/>
    <lineage>
        <taxon>Bacteria</taxon>
        <taxon>Pseudomonadati</taxon>
        <taxon>Pseudomonadota</taxon>
        <taxon>Gammaproteobacteria</taxon>
        <taxon>Pseudomonadales</taxon>
        <taxon>Pseudomonadaceae</taxon>
        <taxon>Pseudomonas</taxon>
    </lineage>
</organism>
<proteinExistence type="predicted"/>
<dbReference type="Pfam" id="PF04266">
    <property type="entry name" value="ASCH"/>
    <property type="match status" value="1"/>
</dbReference>
<dbReference type="RefSeq" id="WP_273234796.1">
    <property type="nucleotide sequence ID" value="NZ_QFOH01000038.1"/>
</dbReference>
<feature type="domain" description="ASCH" evidence="1">
    <location>
        <begin position="5"/>
        <end position="99"/>
    </location>
</feature>
<evidence type="ECO:0000313" key="3">
    <source>
        <dbReference type="Proteomes" id="UP000249198"/>
    </source>
</evidence>
<name>A0A2W5EUK8_9PSED</name>
<protein>
    <recommendedName>
        <fullName evidence="1">ASCH domain-containing protein</fullName>
    </recommendedName>
</protein>
<dbReference type="Gene3D" id="2.30.130.30">
    <property type="entry name" value="Hypothetical protein"/>
    <property type="match status" value="1"/>
</dbReference>
<dbReference type="SMART" id="SM01022">
    <property type="entry name" value="ASCH"/>
    <property type="match status" value="1"/>
</dbReference>
<dbReference type="InterPro" id="IPR007374">
    <property type="entry name" value="ASCH_domain"/>
</dbReference>
<evidence type="ECO:0000259" key="1">
    <source>
        <dbReference type="SMART" id="SM01022"/>
    </source>
</evidence>
<dbReference type="Proteomes" id="UP000249198">
    <property type="component" value="Unassembled WGS sequence"/>
</dbReference>
<dbReference type="SUPFAM" id="SSF88697">
    <property type="entry name" value="PUA domain-like"/>
    <property type="match status" value="1"/>
</dbReference>
<comment type="caution">
    <text evidence="2">The sequence shown here is derived from an EMBL/GenBank/DDBJ whole genome shotgun (WGS) entry which is preliminary data.</text>
</comment>
<dbReference type="AlphaFoldDB" id="A0A2W5EUK8"/>